<organism evidence="2">
    <name type="scientific">Graphocephala atropunctata</name>
    <dbReference type="NCBI Taxonomy" id="36148"/>
    <lineage>
        <taxon>Eukaryota</taxon>
        <taxon>Metazoa</taxon>
        <taxon>Ecdysozoa</taxon>
        <taxon>Arthropoda</taxon>
        <taxon>Hexapoda</taxon>
        <taxon>Insecta</taxon>
        <taxon>Pterygota</taxon>
        <taxon>Neoptera</taxon>
        <taxon>Paraneoptera</taxon>
        <taxon>Hemiptera</taxon>
        <taxon>Auchenorrhyncha</taxon>
        <taxon>Membracoidea</taxon>
        <taxon>Cicadellidae</taxon>
        <taxon>Cicadellinae</taxon>
        <taxon>Cicadellini</taxon>
        <taxon>Graphocephala</taxon>
    </lineage>
</organism>
<sequence length="106" mass="12218">FSAFKHWKKMSRESSPLYERVMERVAMAAQLLAMLEDSDRFWSGQVRVLEEQLALSMGLTKPAFDTLYYQVLGSIQPATQPSIPRRDQRSSTQQRPKGRLQRPSTS</sequence>
<dbReference type="AlphaFoldDB" id="A0A1B6MEF7"/>
<evidence type="ECO:0000256" key="1">
    <source>
        <dbReference type="SAM" id="MobiDB-lite"/>
    </source>
</evidence>
<feature type="non-terminal residue" evidence="2">
    <location>
        <position position="1"/>
    </location>
</feature>
<feature type="non-terminal residue" evidence="2">
    <location>
        <position position="106"/>
    </location>
</feature>
<name>A0A1B6MEF7_9HEMI</name>
<protein>
    <submittedName>
        <fullName evidence="2">Uncharacterized protein</fullName>
    </submittedName>
</protein>
<feature type="region of interest" description="Disordered" evidence="1">
    <location>
        <begin position="78"/>
        <end position="106"/>
    </location>
</feature>
<reference evidence="2" key="1">
    <citation type="submission" date="2015-11" db="EMBL/GenBank/DDBJ databases">
        <title>De novo transcriptome assembly of four potential Pierce s Disease insect vectors from Arizona vineyards.</title>
        <authorList>
            <person name="Tassone E.E."/>
        </authorList>
    </citation>
    <scope>NUCLEOTIDE SEQUENCE</scope>
</reference>
<evidence type="ECO:0000313" key="2">
    <source>
        <dbReference type="EMBL" id="JAT34302.1"/>
    </source>
</evidence>
<gene>
    <name evidence="2" type="ORF">g.51146</name>
</gene>
<proteinExistence type="predicted"/>
<accession>A0A1B6MEF7</accession>
<dbReference type="EMBL" id="GEBQ01005675">
    <property type="protein sequence ID" value="JAT34302.1"/>
    <property type="molecule type" value="Transcribed_RNA"/>
</dbReference>